<evidence type="ECO:0000256" key="8">
    <source>
        <dbReference type="PROSITE-ProRule" id="PRU00042"/>
    </source>
</evidence>
<sequence>MEGKNYYMKNKNTSSSTTHINNSFEEHYSWETSSSTRPTRSYACSFCKREFKSAQALGGHMNVHRRDRARLRSSWISNHTPKPNLNPNPNPNPTTTLVSSSSSPLSNDPINNCSHISPIYSPNCCLNLSSSSSSPSPNLASITRSEDKKPRLIISTPQVLPLVMNSPQNMVMMMSKKSKSGDFVGGVDDDENYKDNVFKHKNEHNNITLELGIGLVKHKEQKLDLELRL</sequence>
<comment type="subcellular location">
    <subcellularLocation>
        <location evidence="1">Nucleus</location>
    </subcellularLocation>
</comment>
<protein>
    <submittedName>
        <fullName evidence="12">Transcriptional regulator SUPERMAN-like</fullName>
    </submittedName>
</protein>
<evidence type="ECO:0000313" key="11">
    <source>
        <dbReference type="Proteomes" id="UP000515211"/>
    </source>
</evidence>
<dbReference type="PROSITE" id="PS00028">
    <property type="entry name" value="ZINC_FINGER_C2H2_1"/>
    <property type="match status" value="1"/>
</dbReference>
<name>A0A9C6WQU2_ARADU</name>
<keyword evidence="7" id="KW-0539">Nucleus</keyword>
<evidence type="ECO:0000256" key="2">
    <source>
        <dbReference type="ARBA" id="ARBA00022723"/>
    </source>
</evidence>
<keyword evidence="6" id="KW-0804">Transcription</keyword>
<dbReference type="Pfam" id="PF13912">
    <property type="entry name" value="zf-C2H2_6"/>
    <property type="match status" value="1"/>
</dbReference>
<keyword evidence="3 8" id="KW-0863">Zinc-finger</keyword>
<dbReference type="GO" id="GO:0008270">
    <property type="term" value="F:zinc ion binding"/>
    <property type="evidence" value="ECO:0007669"/>
    <property type="project" value="UniProtKB-KW"/>
</dbReference>
<evidence type="ECO:0000256" key="5">
    <source>
        <dbReference type="ARBA" id="ARBA00023015"/>
    </source>
</evidence>
<proteinExistence type="predicted"/>
<evidence type="ECO:0000256" key="1">
    <source>
        <dbReference type="ARBA" id="ARBA00004123"/>
    </source>
</evidence>
<evidence type="ECO:0000256" key="9">
    <source>
        <dbReference type="SAM" id="MobiDB-lite"/>
    </source>
</evidence>
<dbReference type="InterPro" id="IPR013087">
    <property type="entry name" value="Znf_C2H2_type"/>
</dbReference>
<keyword evidence="2" id="KW-0479">Metal-binding</keyword>
<organism evidence="11 12">
    <name type="scientific">Arachis duranensis</name>
    <name type="common">Wild peanut</name>
    <dbReference type="NCBI Taxonomy" id="130453"/>
    <lineage>
        <taxon>Eukaryota</taxon>
        <taxon>Viridiplantae</taxon>
        <taxon>Streptophyta</taxon>
        <taxon>Embryophyta</taxon>
        <taxon>Tracheophyta</taxon>
        <taxon>Spermatophyta</taxon>
        <taxon>Magnoliopsida</taxon>
        <taxon>eudicotyledons</taxon>
        <taxon>Gunneridae</taxon>
        <taxon>Pentapetalae</taxon>
        <taxon>rosids</taxon>
        <taxon>fabids</taxon>
        <taxon>Fabales</taxon>
        <taxon>Fabaceae</taxon>
        <taxon>Papilionoideae</taxon>
        <taxon>50 kb inversion clade</taxon>
        <taxon>dalbergioids sensu lato</taxon>
        <taxon>Dalbergieae</taxon>
        <taxon>Pterocarpus clade</taxon>
        <taxon>Arachis</taxon>
    </lineage>
</organism>
<dbReference type="AlphaFoldDB" id="A0A9C6WQU2"/>
<dbReference type="InterPro" id="IPR052426">
    <property type="entry name" value="Plant_dev_regulator"/>
</dbReference>
<evidence type="ECO:0000256" key="4">
    <source>
        <dbReference type="ARBA" id="ARBA00022833"/>
    </source>
</evidence>
<accession>A0A9C6WQU2</accession>
<reference evidence="12" key="2">
    <citation type="submission" date="2025-08" db="UniProtKB">
        <authorList>
            <consortium name="RefSeq"/>
        </authorList>
    </citation>
    <scope>IDENTIFICATION</scope>
    <source>
        <tissue evidence="12">Whole plant</tissue>
    </source>
</reference>
<evidence type="ECO:0000256" key="3">
    <source>
        <dbReference type="ARBA" id="ARBA00022771"/>
    </source>
</evidence>
<dbReference type="GeneID" id="127744900"/>
<dbReference type="GO" id="GO:0005634">
    <property type="term" value="C:nucleus"/>
    <property type="evidence" value="ECO:0007669"/>
    <property type="project" value="UniProtKB-SubCell"/>
</dbReference>
<dbReference type="PANTHER" id="PTHR45801:SF110">
    <property type="entry name" value="TRANSCRIPTIONAL REGULATOR SUPERMAN"/>
    <property type="match status" value="1"/>
</dbReference>
<feature type="domain" description="C2H2-type" evidence="10">
    <location>
        <begin position="42"/>
        <end position="69"/>
    </location>
</feature>
<dbReference type="KEGG" id="adu:127744900"/>
<dbReference type="InterPro" id="IPR036236">
    <property type="entry name" value="Znf_C2H2_sf"/>
</dbReference>
<dbReference type="PANTHER" id="PTHR45801">
    <property type="entry name" value="OS07G0101800 PROTEIN"/>
    <property type="match status" value="1"/>
</dbReference>
<dbReference type="Proteomes" id="UP000515211">
    <property type="component" value="Chromosome 2"/>
</dbReference>
<evidence type="ECO:0000313" key="12">
    <source>
        <dbReference type="RefSeq" id="XP_052113705.1"/>
    </source>
</evidence>
<dbReference type="Gene3D" id="3.30.160.60">
    <property type="entry name" value="Classic Zinc Finger"/>
    <property type="match status" value="1"/>
</dbReference>
<keyword evidence="5" id="KW-0805">Transcription regulation</keyword>
<keyword evidence="4" id="KW-0862">Zinc</keyword>
<evidence type="ECO:0000259" key="10">
    <source>
        <dbReference type="PROSITE" id="PS50157"/>
    </source>
</evidence>
<keyword evidence="11" id="KW-1185">Reference proteome</keyword>
<dbReference type="RefSeq" id="XP_052113705.1">
    <property type="nucleotide sequence ID" value="XM_052257745.1"/>
</dbReference>
<reference evidence="11" key="1">
    <citation type="journal article" date="2016" name="Nat. Genet.">
        <title>The genome sequences of Arachis duranensis and Arachis ipaensis, the diploid ancestors of cultivated peanut.</title>
        <authorList>
            <person name="Bertioli D.J."/>
            <person name="Cannon S.B."/>
            <person name="Froenicke L."/>
            <person name="Huang G."/>
            <person name="Farmer A.D."/>
            <person name="Cannon E.K."/>
            <person name="Liu X."/>
            <person name="Gao D."/>
            <person name="Clevenger J."/>
            <person name="Dash S."/>
            <person name="Ren L."/>
            <person name="Moretzsohn M.C."/>
            <person name="Shirasawa K."/>
            <person name="Huang W."/>
            <person name="Vidigal B."/>
            <person name="Abernathy B."/>
            <person name="Chu Y."/>
            <person name="Niederhuth C.E."/>
            <person name="Umale P."/>
            <person name="Araujo A.C."/>
            <person name="Kozik A."/>
            <person name="Kim K.D."/>
            <person name="Burow M.D."/>
            <person name="Varshney R.K."/>
            <person name="Wang X."/>
            <person name="Zhang X."/>
            <person name="Barkley N."/>
            <person name="Guimaraes P.M."/>
            <person name="Isobe S."/>
            <person name="Guo B."/>
            <person name="Liao B."/>
            <person name="Stalker H.T."/>
            <person name="Schmitz R.J."/>
            <person name="Scheffler B.E."/>
            <person name="Leal-Bertioli S.C."/>
            <person name="Xun X."/>
            <person name="Jackson S.A."/>
            <person name="Michelmore R."/>
            <person name="Ozias-Akins P."/>
        </authorList>
    </citation>
    <scope>NUCLEOTIDE SEQUENCE [LARGE SCALE GENOMIC DNA]</scope>
    <source>
        <strain evidence="11">cv. V14167</strain>
    </source>
</reference>
<evidence type="ECO:0000256" key="7">
    <source>
        <dbReference type="ARBA" id="ARBA00023242"/>
    </source>
</evidence>
<feature type="region of interest" description="Disordered" evidence="9">
    <location>
        <begin position="76"/>
        <end position="105"/>
    </location>
</feature>
<dbReference type="SMART" id="SM00355">
    <property type="entry name" value="ZnF_C2H2"/>
    <property type="match status" value="1"/>
</dbReference>
<dbReference type="SUPFAM" id="SSF57667">
    <property type="entry name" value="beta-beta-alpha zinc fingers"/>
    <property type="match status" value="1"/>
</dbReference>
<feature type="compositionally biased region" description="Low complexity" evidence="9">
    <location>
        <begin position="93"/>
        <end position="105"/>
    </location>
</feature>
<gene>
    <name evidence="12" type="primary">LOC127744900</name>
</gene>
<dbReference type="PROSITE" id="PS50157">
    <property type="entry name" value="ZINC_FINGER_C2H2_2"/>
    <property type="match status" value="1"/>
</dbReference>
<evidence type="ECO:0000256" key="6">
    <source>
        <dbReference type="ARBA" id="ARBA00023163"/>
    </source>
</evidence>